<dbReference type="EC" id="2.3.1.-" evidence="1"/>
<evidence type="ECO:0000313" key="1">
    <source>
        <dbReference type="EMBL" id="MDV6260045.1"/>
    </source>
</evidence>
<proteinExistence type="predicted"/>
<dbReference type="Proteomes" id="UP001185755">
    <property type="component" value="Unassembled WGS sequence"/>
</dbReference>
<name>A0ABU4B775_9NOCA</name>
<dbReference type="EMBL" id="JAWLJX010000001">
    <property type="protein sequence ID" value="MDV6260045.1"/>
    <property type="molecule type" value="Genomic_DNA"/>
</dbReference>
<dbReference type="PANTHER" id="PTHR43300:SF11">
    <property type="entry name" value="ACETYLTRANSFERASE RV3034C-RELATED"/>
    <property type="match status" value="1"/>
</dbReference>
<dbReference type="RefSeq" id="WP_317562924.1">
    <property type="nucleotide sequence ID" value="NZ_JAWLJX010000001.1"/>
</dbReference>
<sequence length="232" mass="24334">MSAAAKLANKLIRIVKKSDYQVDPAIDGRYIASIMAKRVVMKATGAVRFRTARSSPFVGRSVRIKARRHITLGTGVTFDDGSYIDAMSSGGVSIGQNSSVGRNTRIECVGSLKYLGKGLVVGDNVGLGTDSLYGCAGGIKVGDGTIVGNYCSFHSENHISTDLSIMIRDQGVTHQGISIGANCWIGSRVTVLDGAIIGDGCIIAAGAVVTAGEYRSNAIYGGVPARFLKERQ</sequence>
<dbReference type="InterPro" id="IPR001451">
    <property type="entry name" value="Hexapep"/>
</dbReference>
<gene>
    <name evidence="1" type="ORF">R3P96_01705</name>
</gene>
<accession>A0ABU4B775</accession>
<evidence type="ECO:0000313" key="2">
    <source>
        <dbReference type="Proteomes" id="UP001185755"/>
    </source>
</evidence>
<dbReference type="SUPFAM" id="SSF51161">
    <property type="entry name" value="Trimeric LpxA-like enzymes"/>
    <property type="match status" value="1"/>
</dbReference>
<organism evidence="1 2">
    <name type="scientific">Rhodococcoides yunnanense</name>
    <dbReference type="NCBI Taxonomy" id="278209"/>
    <lineage>
        <taxon>Bacteria</taxon>
        <taxon>Bacillati</taxon>
        <taxon>Actinomycetota</taxon>
        <taxon>Actinomycetes</taxon>
        <taxon>Mycobacteriales</taxon>
        <taxon>Nocardiaceae</taxon>
        <taxon>Rhodococcoides</taxon>
    </lineage>
</organism>
<comment type="caution">
    <text evidence="1">The sequence shown here is derived from an EMBL/GenBank/DDBJ whole genome shotgun (WGS) entry which is preliminary data.</text>
</comment>
<dbReference type="Pfam" id="PF00132">
    <property type="entry name" value="Hexapep"/>
    <property type="match status" value="1"/>
</dbReference>
<dbReference type="GO" id="GO:0016746">
    <property type="term" value="F:acyltransferase activity"/>
    <property type="evidence" value="ECO:0007669"/>
    <property type="project" value="UniProtKB-KW"/>
</dbReference>
<keyword evidence="2" id="KW-1185">Reference proteome</keyword>
<dbReference type="CDD" id="cd04647">
    <property type="entry name" value="LbH_MAT_like"/>
    <property type="match status" value="1"/>
</dbReference>
<dbReference type="InterPro" id="IPR011004">
    <property type="entry name" value="Trimer_LpxA-like_sf"/>
</dbReference>
<reference evidence="1 2" key="1">
    <citation type="submission" date="2023-10" db="EMBL/GenBank/DDBJ databases">
        <title>Development of a sustainable strategy for remediation of hydrocarbon-contaminated territories based on the waste exchange concept.</title>
        <authorList>
            <person name="Krivoruchko A."/>
        </authorList>
    </citation>
    <scope>NUCLEOTIDE SEQUENCE [LARGE SCALE GENOMIC DNA]</scope>
    <source>
        <strain evidence="1 2">IEGM 1323</strain>
    </source>
</reference>
<keyword evidence="1" id="KW-0012">Acyltransferase</keyword>
<protein>
    <submittedName>
        <fullName evidence="1">Acyltransferase</fullName>
        <ecNumber evidence="1">2.3.1.-</ecNumber>
    </submittedName>
</protein>
<dbReference type="InterPro" id="IPR050179">
    <property type="entry name" value="Trans_hexapeptide_repeat"/>
</dbReference>
<dbReference type="PANTHER" id="PTHR43300">
    <property type="entry name" value="ACETYLTRANSFERASE"/>
    <property type="match status" value="1"/>
</dbReference>
<dbReference type="Gene3D" id="2.160.10.10">
    <property type="entry name" value="Hexapeptide repeat proteins"/>
    <property type="match status" value="2"/>
</dbReference>
<keyword evidence="1" id="KW-0808">Transferase</keyword>